<dbReference type="SUPFAM" id="SSF54495">
    <property type="entry name" value="UBC-like"/>
    <property type="match status" value="1"/>
</dbReference>
<dbReference type="CDD" id="cd23814">
    <property type="entry name" value="UEV_AKTIP"/>
    <property type="match status" value="1"/>
</dbReference>
<feature type="domain" description="UBC core" evidence="1">
    <location>
        <begin position="19"/>
        <end position="172"/>
    </location>
</feature>
<reference evidence="2 3" key="1">
    <citation type="submission" date="2020-04" db="EMBL/GenBank/DDBJ databases">
        <authorList>
            <person name="Wallbank WR R."/>
            <person name="Pardo Diaz C."/>
            <person name="Kozak K."/>
            <person name="Martin S."/>
            <person name="Jiggins C."/>
            <person name="Moest M."/>
            <person name="Warren A I."/>
            <person name="Byers J.R.P. K."/>
            <person name="Montejo-Kovacevich G."/>
            <person name="Yen C E."/>
        </authorList>
    </citation>
    <scope>NUCLEOTIDE SEQUENCE [LARGE SCALE GENOMIC DNA]</scope>
</reference>
<dbReference type="InterPro" id="IPR000608">
    <property type="entry name" value="UBC"/>
</dbReference>
<accession>A0A8S1ATD2</accession>
<dbReference type="PANTHER" id="PTHR24067">
    <property type="entry name" value="UBIQUITIN-CONJUGATING ENZYME E2"/>
    <property type="match status" value="1"/>
</dbReference>
<dbReference type="AlphaFoldDB" id="A0A8S1ATD2"/>
<dbReference type="Pfam" id="PF00179">
    <property type="entry name" value="UQ_con"/>
    <property type="match status" value="1"/>
</dbReference>
<organism evidence="2 3">
    <name type="scientific">Arctia plantaginis</name>
    <name type="common">Wood tiger moth</name>
    <name type="synonym">Phalaena plantaginis</name>
    <dbReference type="NCBI Taxonomy" id="874455"/>
    <lineage>
        <taxon>Eukaryota</taxon>
        <taxon>Metazoa</taxon>
        <taxon>Ecdysozoa</taxon>
        <taxon>Arthropoda</taxon>
        <taxon>Hexapoda</taxon>
        <taxon>Insecta</taxon>
        <taxon>Pterygota</taxon>
        <taxon>Neoptera</taxon>
        <taxon>Endopterygota</taxon>
        <taxon>Lepidoptera</taxon>
        <taxon>Glossata</taxon>
        <taxon>Ditrysia</taxon>
        <taxon>Noctuoidea</taxon>
        <taxon>Erebidae</taxon>
        <taxon>Arctiinae</taxon>
        <taxon>Arctia</taxon>
    </lineage>
</organism>
<dbReference type="Gene3D" id="3.10.110.10">
    <property type="entry name" value="Ubiquitin Conjugating Enzyme"/>
    <property type="match status" value="1"/>
</dbReference>
<evidence type="ECO:0000259" key="1">
    <source>
        <dbReference type="PROSITE" id="PS50127"/>
    </source>
</evidence>
<comment type="caution">
    <text evidence="2">The sequence shown here is derived from an EMBL/GenBank/DDBJ whole genome shotgun (WGS) entry which is preliminary data.</text>
</comment>
<dbReference type="SMART" id="SM00212">
    <property type="entry name" value="UBCc"/>
    <property type="match status" value="1"/>
</dbReference>
<dbReference type="PROSITE" id="PS50127">
    <property type="entry name" value="UBC_2"/>
    <property type="match status" value="1"/>
</dbReference>
<evidence type="ECO:0000313" key="3">
    <source>
        <dbReference type="Proteomes" id="UP000494106"/>
    </source>
</evidence>
<dbReference type="InterPro" id="IPR016135">
    <property type="entry name" value="UBQ-conjugating_enzyme/RWD"/>
</dbReference>
<proteinExistence type="predicted"/>
<keyword evidence="3" id="KW-1185">Reference proteome</keyword>
<dbReference type="OrthoDB" id="5596422at2759"/>
<sequence length="201" mass="23631">MNDDSRNHRDNKDLHAMYHQECIIMAEYRMLQTENLQGIYVIPSYENSFLWFGVIFVRSDYYEGGVFRFTLTLPENFPDEEVPVLKFTSHLYHPAVDPNTGVLNLTEVFPQWDKKQHHIWLILKYLYSIFHNLNVKVPSNVDASVAYKSNRKLFMEKPYDPDVHDNAKNMMLKTPTNECANQGISWVQQGSFQPFSKEETT</sequence>
<protein>
    <recommendedName>
        <fullName evidence="1">UBC core domain-containing protein</fullName>
    </recommendedName>
</protein>
<evidence type="ECO:0000313" key="2">
    <source>
        <dbReference type="EMBL" id="CAB3249960.1"/>
    </source>
</evidence>
<dbReference type="InterPro" id="IPR050113">
    <property type="entry name" value="Ub_conjugating_enzyme"/>
</dbReference>
<gene>
    <name evidence="2" type="ORF">APLA_LOCUS12428</name>
</gene>
<dbReference type="EMBL" id="CADEBC010000540">
    <property type="protein sequence ID" value="CAB3249960.1"/>
    <property type="molecule type" value="Genomic_DNA"/>
</dbReference>
<dbReference type="Proteomes" id="UP000494106">
    <property type="component" value="Unassembled WGS sequence"/>
</dbReference>
<name>A0A8S1ATD2_ARCPL</name>